<sequence>METGKNLHKRSSQDFENLQSNSESDQVTDSESEIIQSATDTSIAQTSTSKSIIKIKKKDVDPVTKIKTGICKVIVKKGNKEVEYGKEVTYDNSTLIISTKEKTNQSTLESIFQNASNNPKRKKEKDQALTEFIIYNSQPLTILSSQKFIAFCQALDPYYQVPNNKALKRIINEAYLYSKNLLYEILEKNTQNNSEIETIPANINEDNHFQTMLFNMISSCNLELELMSSQ</sequence>
<organism evidence="2 3">
    <name type="scientific">Gigaspora margarita</name>
    <dbReference type="NCBI Taxonomy" id="4874"/>
    <lineage>
        <taxon>Eukaryota</taxon>
        <taxon>Fungi</taxon>
        <taxon>Fungi incertae sedis</taxon>
        <taxon>Mucoromycota</taxon>
        <taxon>Glomeromycotina</taxon>
        <taxon>Glomeromycetes</taxon>
        <taxon>Diversisporales</taxon>
        <taxon>Gigasporaceae</taxon>
        <taxon>Gigaspora</taxon>
    </lineage>
</organism>
<name>A0ABN7W942_GIGMA</name>
<evidence type="ECO:0000256" key="1">
    <source>
        <dbReference type="SAM" id="MobiDB-lite"/>
    </source>
</evidence>
<reference evidence="2 3" key="1">
    <citation type="submission" date="2021-06" db="EMBL/GenBank/DDBJ databases">
        <authorList>
            <person name="Kallberg Y."/>
            <person name="Tangrot J."/>
            <person name="Rosling A."/>
        </authorList>
    </citation>
    <scope>NUCLEOTIDE SEQUENCE [LARGE SCALE GENOMIC DNA]</scope>
    <source>
        <strain evidence="2 3">120-4 pot B 10/14</strain>
    </source>
</reference>
<accession>A0ABN7W942</accession>
<keyword evidence="3" id="KW-1185">Reference proteome</keyword>
<evidence type="ECO:0000313" key="3">
    <source>
        <dbReference type="Proteomes" id="UP000789901"/>
    </source>
</evidence>
<feature type="compositionally biased region" description="Basic residues" evidence="1">
    <location>
        <begin position="1"/>
        <end position="10"/>
    </location>
</feature>
<dbReference type="Proteomes" id="UP000789901">
    <property type="component" value="Unassembled WGS sequence"/>
</dbReference>
<evidence type="ECO:0000313" key="2">
    <source>
        <dbReference type="EMBL" id="CAG8821900.1"/>
    </source>
</evidence>
<protein>
    <submittedName>
        <fullName evidence="2">35248_t:CDS:1</fullName>
    </submittedName>
</protein>
<proteinExistence type="predicted"/>
<feature type="compositionally biased region" description="Polar residues" evidence="1">
    <location>
        <begin position="14"/>
        <end position="25"/>
    </location>
</feature>
<feature type="non-terminal residue" evidence="2">
    <location>
        <position position="230"/>
    </location>
</feature>
<gene>
    <name evidence="2" type="ORF">GMARGA_LOCUS27946</name>
</gene>
<feature type="region of interest" description="Disordered" evidence="1">
    <location>
        <begin position="1"/>
        <end position="41"/>
    </location>
</feature>
<comment type="caution">
    <text evidence="2">The sequence shown here is derived from an EMBL/GenBank/DDBJ whole genome shotgun (WGS) entry which is preliminary data.</text>
</comment>
<dbReference type="EMBL" id="CAJVQB010034942">
    <property type="protein sequence ID" value="CAG8821900.1"/>
    <property type="molecule type" value="Genomic_DNA"/>
</dbReference>
<dbReference type="SUPFAM" id="SSF140996">
    <property type="entry name" value="Hermes dimerisation domain"/>
    <property type="match status" value="1"/>
</dbReference>